<name>A0AA35LLY9_9SAUR</name>
<organism evidence="2 3">
    <name type="scientific">Podarcis lilfordi</name>
    <name type="common">Lilford's wall lizard</name>
    <dbReference type="NCBI Taxonomy" id="74358"/>
    <lineage>
        <taxon>Eukaryota</taxon>
        <taxon>Metazoa</taxon>
        <taxon>Chordata</taxon>
        <taxon>Craniata</taxon>
        <taxon>Vertebrata</taxon>
        <taxon>Euteleostomi</taxon>
        <taxon>Lepidosauria</taxon>
        <taxon>Squamata</taxon>
        <taxon>Bifurcata</taxon>
        <taxon>Unidentata</taxon>
        <taxon>Episquamata</taxon>
        <taxon>Laterata</taxon>
        <taxon>Lacertibaenia</taxon>
        <taxon>Lacertidae</taxon>
        <taxon>Podarcis</taxon>
    </lineage>
</organism>
<keyword evidence="1" id="KW-1133">Transmembrane helix</keyword>
<evidence type="ECO:0000313" key="2">
    <source>
        <dbReference type="EMBL" id="CAI5798756.1"/>
    </source>
</evidence>
<evidence type="ECO:0000256" key="1">
    <source>
        <dbReference type="SAM" id="Phobius"/>
    </source>
</evidence>
<keyword evidence="1" id="KW-0472">Membrane</keyword>
<dbReference type="Proteomes" id="UP001178461">
    <property type="component" value="Chromosome 18"/>
</dbReference>
<accession>A0AA35LLY9</accession>
<dbReference type="EMBL" id="OX395144">
    <property type="protein sequence ID" value="CAI5798756.1"/>
    <property type="molecule type" value="Genomic_DNA"/>
</dbReference>
<protein>
    <submittedName>
        <fullName evidence="2">Uncharacterized protein</fullName>
    </submittedName>
</protein>
<reference evidence="2" key="1">
    <citation type="submission" date="2022-12" db="EMBL/GenBank/DDBJ databases">
        <authorList>
            <person name="Alioto T."/>
            <person name="Alioto T."/>
            <person name="Gomez Garrido J."/>
        </authorList>
    </citation>
    <scope>NUCLEOTIDE SEQUENCE</scope>
</reference>
<keyword evidence="1" id="KW-0812">Transmembrane</keyword>
<dbReference type="AlphaFoldDB" id="A0AA35LLY9"/>
<feature type="transmembrane region" description="Helical" evidence="1">
    <location>
        <begin position="23"/>
        <end position="45"/>
    </location>
</feature>
<sequence length="155" mass="16977">MPLGDQQSPARPPLNSPVSACPVASVLLAPLCWCWCLVARVAVLFGKPGGCWWGSGRGSSGVSSSSKCRWVHAAAVLANPPPQPRAEQPPLCLRPAGAGSGFQWWRRRRTFLKAFWTQAKRERRPRHEVVLGLLFPLSISSLTIHLQILGNCHDH</sequence>
<gene>
    <name evidence="2" type="ORF">PODLI_1B014657</name>
</gene>
<evidence type="ECO:0000313" key="3">
    <source>
        <dbReference type="Proteomes" id="UP001178461"/>
    </source>
</evidence>
<feature type="transmembrane region" description="Helical" evidence="1">
    <location>
        <begin position="129"/>
        <end position="149"/>
    </location>
</feature>
<proteinExistence type="predicted"/>
<keyword evidence="3" id="KW-1185">Reference proteome</keyword>